<proteinExistence type="inferred from homology"/>
<dbReference type="GO" id="GO:0030288">
    <property type="term" value="C:outer membrane-bounded periplasmic space"/>
    <property type="evidence" value="ECO:0007669"/>
    <property type="project" value="TreeGrafter"/>
</dbReference>
<organism evidence="8 9">
    <name type="scientific">SAR86 cluster bacterium</name>
    <dbReference type="NCBI Taxonomy" id="2030880"/>
    <lineage>
        <taxon>Bacteria</taxon>
        <taxon>Pseudomonadati</taxon>
        <taxon>Pseudomonadota</taxon>
        <taxon>Gammaproteobacteria</taxon>
        <taxon>SAR86 cluster</taxon>
    </lineage>
</organism>
<dbReference type="EMBL" id="NVWI01000001">
    <property type="protein sequence ID" value="PCJ43725.1"/>
    <property type="molecule type" value="Genomic_DNA"/>
</dbReference>
<dbReference type="PROSITE" id="PS50106">
    <property type="entry name" value="PDZ"/>
    <property type="match status" value="1"/>
</dbReference>
<dbReference type="InterPro" id="IPR029045">
    <property type="entry name" value="ClpP/crotonase-like_dom_sf"/>
</dbReference>
<dbReference type="Proteomes" id="UP000228987">
    <property type="component" value="Unassembled WGS sequence"/>
</dbReference>
<dbReference type="Gene3D" id="2.30.42.10">
    <property type="match status" value="1"/>
</dbReference>
<dbReference type="Gene3D" id="3.30.750.44">
    <property type="match status" value="1"/>
</dbReference>
<evidence type="ECO:0000256" key="4">
    <source>
        <dbReference type="ARBA" id="ARBA00022825"/>
    </source>
</evidence>
<feature type="domain" description="PDZ" evidence="7">
    <location>
        <begin position="93"/>
        <end position="161"/>
    </location>
</feature>
<reference evidence="9" key="1">
    <citation type="submission" date="2017-08" db="EMBL/GenBank/DDBJ databases">
        <title>A dynamic microbial community with high functional redundancy inhabits the cold, oxic subseafloor aquifer.</title>
        <authorList>
            <person name="Tully B.J."/>
            <person name="Wheat C.G."/>
            <person name="Glazer B.T."/>
            <person name="Huber J.A."/>
        </authorList>
    </citation>
    <scope>NUCLEOTIDE SEQUENCE [LARGE SCALE GENOMIC DNA]</scope>
</reference>
<dbReference type="PANTHER" id="PTHR32060">
    <property type="entry name" value="TAIL-SPECIFIC PROTEASE"/>
    <property type="match status" value="1"/>
</dbReference>
<evidence type="ECO:0000256" key="6">
    <source>
        <dbReference type="SAM" id="SignalP"/>
    </source>
</evidence>
<dbReference type="GO" id="GO:0007165">
    <property type="term" value="P:signal transduction"/>
    <property type="evidence" value="ECO:0007669"/>
    <property type="project" value="TreeGrafter"/>
</dbReference>
<dbReference type="Gene3D" id="3.90.226.10">
    <property type="entry name" value="2-enoyl-CoA Hydratase, Chain A, domain 1"/>
    <property type="match status" value="1"/>
</dbReference>
<dbReference type="Pfam" id="PF22694">
    <property type="entry name" value="CtpB_N-like"/>
    <property type="match status" value="1"/>
</dbReference>
<dbReference type="GO" id="GO:0004175">
    <property type="term" value="F:endopeptidase activity"/>
    <property type="evidence" value="ECO:0007669"/>
    <property type="project" value="TreeGrafter"/>
</dbReference>
<protein>
    <submittedName>
        <fullName evidence="8">Peptidase S41</fullName>
    </submittedName>
</protein>
<dbReference type="PANTHER" id="PTHR32060:SF30">
    <property type="entry name" value="CARBOXY-TERMINAL PROCESSING PROTEASE CTPA"/>
    <property type="match status" value="1"/>
</dbReference>
<accession>A0A2A5CJM8</accession>
<evidence type="ECO:0000256" key="3">
    <source>
        <dbReference type="ARBA" id="ARBA00022801"/>
    </source>
</evidence>
<evidence type="ECO:0000259" key="7">
    <source>
        <dbReference type="PROSITE" id="PS50106"/>
    </source>
</evidence>
<feature type="chain" id="PRO_5013037413" evidence="6">
    <location>
        <begin position="26"/>
        <end position="437"/>
    </location>
</feature>
<dbReference type="Pfam" id="PF17820">
    <property type="entry name" value="PDZ_6"/>
    <property type="match status" value="1"/>
</dbReference>
<keyword evidence="3 5" id="KW-0378">Hydrolase</keyword>
<name>A0A2A5CJM8_9GAMM</name>
<keyword evidence="4 5" id="KW-0720">Serine protease</keyword>
<feature type="signal peptide" evidence="6">
    <location>
        <begin position="1"/>
        <end position="25"/>
    </location>
</feature>
<dbReference type="InterPro" id="IPR005151">
    <property type="entry name" value="Tail-specific_protease"/>
</dbReference>
<dbReference type="SMART" id="SM00245">
    <property type="entry name" value="TSPc"/>
    <property type="match status" value="1"/>
</dbReference>
<evidence type="ECO:0000256" key="2">
    <source>
        <dbReference type="ARBA" id="ARBA00022670"/>
    </source>
</evidence>
<keyword evidence="2 5" id="KW-0645">Protease</keyword>
<dbReference type="CDD" id="cd07560">
    <property type="entry name" value="Peptidase_S41_CPP"/>
    <property type="match status" value="1"/>
</dbReference>
<dbReference type="SMART" id="SM00228">
    <property type="entry name" value="PDZ"/>
    <property type="match status" value="1"/>
</dbReference>
<evidence type="ECO:0000256" key="5">
    <source>
        <dbReference type="RuleBase" id="RU004404"/>
    </source>
</evidence>
<dbReference type="InterPro" id="IPR036034">
    <property type="entry name" value="PDZ_sf"/>
</dbReference>
<dbReference type="InterPro" id="IPR004447">
    <property type="entry name" value="Peptidase_S41A"/>
</dbReference>
<dbReference type="GO" id="GO:0006508">
    <property type="term" value="P:proteolysis"/>
    <property type="evidence" value="ECO:0007669"/>
    <property type="project" value="UniProtKB-KW"/>
</dbReference>
<dbReference type="InterPro" id="IPR055210">
    <property type="entry name" value="CtpA/B_N"/>
</dbReference>
<evidence type="ECO:0000313" key="8">
    <source>
        <dbReference type="EMBL" id="PCJ43725.1"/>
    </source>
</evidence>
<sequence>MKTLQVIKILGLAYLSLILALPVQAQPEQAQTQNGVENLPLPLDEVRMFTEVLNRIRSAYVEPIDDKTLLENAIRGMLAGIDPHSSYLVNEEFDNLQEMTTGEFGGLGVQVGVNNGFITIISPVDGSPADIAGIKAGDIVIKIDDTPTSDITINETTDLMRGPPGTDIVLTILREGLDEALEITVTRDIITANSVRSRILEPGFGYIRLSQFITGTGREINTALENLHLSDTELQGLILDLRNNPGGVLQAAVDVVDAFISEGLIVYTEGRETNSYSQFNATPANPSRGVPLIVLINQGSASASEVVAGALQDHNRAIIMGTQSFGKGSVQTVLPLANNRAIKLTTALYYTPNGRSIQALGITPNIIVRQGRLTSLPENPASYREEDLEGHLENESLTGSIPEALDLTGQEVIISDYQLNEALNILKGLTLLRAQPY</sequence>
<dbReference type="GO" id="GO:0008236">
    <property type="term" value="F:serine-type peptidase activity"/>
    <property type="evidence" value="ECO:0007669"/>
    <property type="project" value="UniProtKB-KW"/>
</dbReference>
<evidence type="ECO:0000313" key="9">
    <source>
        <dbReference type="Proteomes" id="UP000228987"/>
    </source>
</evidence>
<dbReference type="SUPFAM" id="SSF52096">
    <property type="entry name" value="ClpP/crotonase"/>
    <property type="match status" value="1"/>
</dbReference>
<evidence type="ECO:0000256" key="1">
    <source>
        <dbReference type="ARBA" id="ARBA00009179"/>
    </source>
</evidence>
<comment type="similarity">
    <text evidence="1 5">Belongs to the peptidase S41A family.</text>
</comment>
<comment type="caution">
    <text evidence="8">The sequence shown here is derived from an EMBL/GenBank/DDBJ whole genome shotgun (WGS) entry which is preliminary data.</text>
</comment>
<dbReference type="FunFam" id="3.90.226.10:FF:000029">
    <property type="entry name" value="Peptidase, S41 family"/>
    <property type="match status" value="1"/>
</dbReference>
<dbReference type="CDD" id="cd06782">
    <property type="entry name" value="cpPDZ_CPP-like"/>
    <property type="match status" value="1"/>
</dbReference>
<dbReference type="Pfam" id="PF03572">
    <property type="entry name" value="Peptidase_S41"/>
    <property type="match status" value="1"/>
</dbReference>
<dbReference type="InterPro" id="IPR041489">
    <property type="entry name" value="PDZ_6"/>
</dbReference>
<dbReference type="InterPro" id="IPR001478">
    <property type="entry name" value="PDZ"/>
</dbReference>
<dbReference type="AlphaFoldDB" id="A0A2A5CJM8"/>
<gene>
    <name evidence="8" type="ORF">COA71_02315</name>
</gene>
<dbReference type="FunFam" id="2.30.42.10:FF:000063">
    <property type="entry name" value="Peptidase, S41 family"/>
    <property type="match status" value="1"/>
</dbReference>
<dbReference type="NCBIfam" id="TIGR00225">
    <property type="entry name" value="prc"/>
    <property type="match status" value="1"/>
</dbReference>
<keyword evidence="6" id="KW-0732">Signal</keyword>
<dbReference type="SUPFAM" id="SSF50156">
    <property type="entry name" value="PDZ domain-like"/>
    <property type="match status" value="1"/>
</dbReference>